<name>A0AAW0D1K3_9AGAR</name>
<keyword evidence="3" id="KW-1185">Reference proteome</keyword>
<keyword evidence="1" id="KW-0732">Signal</keyword>
<evidence type="ECO:0000313" key="2">
    <source>
        <dbReference type="EMBL" id="KAK7045255.1"/>
    </source>
</evidence>
<dbReference type="AlphaFoldDB" id="A0AAW0D1K3"/>
<gene>
    <name evidence="2" type="ORF">R3P38DRAFT_3434208</name>
</gene>
<sequence length="99" mass="11022">MQFLAALLRILPLSFTVPLTPEEPQHALSRPTSFDSESEICSNCYYHTPKCCFVMPSRRLPATGCVDPSPGTTRDSFHDVCINEVQRNSMGVADQEICD</sequence>
<accession>A0AAW0D1K3</accession>
<dbReference type="Proteomes" id="UP001362999">
    <property type="component" value="Unassembled WGS sequence"/>
</dbReference>
<feature type="signal peptide" evidence="1">
    <location>
        <begin position="1"/>
        <end position="16"/>
    </location>
</feature>
<comment type="caution">
    <text evidence="2">The sequence shown here is derived from an EMBL/GenBank/DDBJ whole genome shotgun (WGS) entry which is preliminary data.</text>
</comment>
<reference evidence="2 3" key="1">
    <citation type="journal article" date="2024" name="J Genomics">
        <title>Draft genome sequencing and assembly of Favolaschia claudopus CIRM-BRFM 2984 isolated from oak limbs.</title>
        <authorList>
            <person name="Navarro D."/>
            <person name="Drula E."/>
            <person name="Chaduli D."/>
            <person name="Cazenave R."/>
            <person name="Ahrendt S."/>
            <person name="Wang J."/>
            <person name="Lipzen A."/>
            <person name="Daum C."/>
            <person name="Barry K."/>
            <person name="Grigoriev I.V."/>
            <person name="Favel A."/>
            <person name="Rosso M.N."/>
            <person name="Martin F."/>
        </authorList>
    </citation>
    <scope>NUCLEOTIDE SEQUENCE [LARGE SCALE GENOMIC DNA]</scope>
    <source>
        <strain evidence="2 3">CIRM-BRFM 2984</strain>
    </source>
</reference>
<feature type="chain" id="PRO_5043350969" evidence="1">
    <location>
        <begin position="17"/>
        <end position="99"/>
    </location>
</feature>
<protein>
    <submittedName>
        <fullName evidence="2">Uncharacterized protein</fullName>
    </submittedName>
</protein>
<evidence type="ECO:0000256" key="1">
    <source>
        <dbReference type="SAM" id="SignalP"/>
    </source>
</evidence>
<evidence type="ECO:0000313" key="3">
    <source>
        <dbReference type="Proteomes" id="UP001362999"/>
    </source>
</evidence>
<proteinExistence type="predicted"/>
<dbReference type="EMBL" id="JAWWNJ010000011">
    <property type="protein sequence ID" value="KAK7045255.1"/>
    <property type="molecule type" value="Genomic_DNA"/>
</dbReference>
<organism evidence="2 3">
    <name type="scientific">Favolaschia claudopus</name>
    <dbReference type="NCBI Taxonomy" id="2862362"/>
    <lineage>
        <taxon>Eukaryota</taxon>
        <taxon>Fungi</taxon>
        <taxon>Dikarya</taxon>
        <taxon>Basidiomycota</taxon>
        <taxon>Agaricomycotina</taxon>
        <taxon>Agaricomycetes</taxon>
        <taxon>Agaricomycetidae</taxon>
        <taxon>Agaricales</taxon>
        <taxon>Marasmiineae</taxon>
        <taxon>Mycenaceae</taxon>
        <taxon>Favolaschia</taxon>
    </lineage>
</organism>